<evidence type="ECO:0000256" key="7">
    <source>
        <dbReference type="ARBA" id="ARBA00022840"/>
    </source>
</evidence>
<dbReference type="Pfam" id="PF13361">
    <property type="entry name" value="UvrD_C"/>
    <property type="match status" value="1"/>
</dbReference>
<name>A0ABV7YEJ9_9ACTN</name>
<keyword evidence="7 14" id="KW-0067">ATP-binding</keyword>
<feature type="binding site" evidence="14">
    <location>
        <begin position="26"/>
        <end position="33"/>
    </location>
    <ligand>
        <name>ATP</name>
        <dbReference type="ChEBI" id="CHEBI:30616"/>
    </ligand>
</feature>
<evidence type="ECO:0000256" key="1">
    <source>
        <dbReference type="ARBA" id="ARBA00022722"/>
    </source>
</evidence>
<evidence type="ECO:0000256" key="5">
    <source>
        <dbReference type="ARBA" id="ARBA00022806"/>
    </source>
</evidence>
<keyword evidence="5 14" id="KW-0347">Helicase</keyword>
<keyword evidence="4 14" id="KW-0378">Hydrolase</keyword>
<keyword evidence="8" id="KW-0238">DNA-binding</keyword>
<organism evidence="17 18">
    <name type="scientific">Tenggerimyces flavus</name>
    <dbReference type="NCBI Taxonomy" id="1708749"/>
    <lineage>
        <taxon>Bacteria</taxon>
        <taxon>Bacillati</taxon>
        <taxon>Actinomycetota</taxon>
        <taxon>Actinomycetes</taxon>
        <taxon>Propionibacteriales</taxon>
        <taxon>Nocardioidaceae</taxon>
        <taxon>Tenggerimyces</taxon>
    </lineage>
</organism>
<dbReference type="RefSeq" id="WP_205118850.1">
    <property type="nucleotide sequence ID" value="NZ_JAFBCM010000001.1"/>
</dbReference>
<dbReference type="InterPro" id="IPR011604">
    <property type="entry name" value="PDDEXK-like_dom_sf"/>
</dbReference>
<evidence type="ECO:0000259" key="16">
    <source>
        <dbReference type="PROSITE" id="PS51217"/>
    </source>
</evidence>
<dbReference type="InterPro" id="IPR011335">
    <property type="entry name" value="Restrct_endonuc-II-like"/>
</dbReference>
<keyword evidence="3" id="KW-0227">DNA damage</keyword>
<evidence type="ECO:0000256" key="12">
    <source>
        <dbReference type="ARBA" id="ARBA00034808"/>
    </source>
</evidence>
<dbReference type="InterPro" id="IPR038726">
    <property type="entry name" value="PDDEXK_AddAB-type"/>
</dbReference>
<evidence type="ECO:0000256" key="13">
    <source>
        <dbReference type="ARBA" id="ARBA00048988"/>
    </source>
</evidence>
<dbReference type="EC" id="5.6.2.4" evidence="12"/>
<dbReference type="GO" id="GO:0008854">
    <property type="term" value="F:exodeoxyribonuclease V activity"/>
    <property type="evidence" value="ECO:0007669"/>
    <property type="project" value="UniProtKB-EC"/>
</dbReference>
<dbReference type="InterPro" id="IPR014017">
    <property type="entry name" value="DNA_helicase_UvrD-like_C"/>
</dbReference>
<feature type="domain" description="UvrD-like helicase ATP-binding" evidence="15">
    <location>
        <begin position="5"/>
        <end position="439"/>
    </location>
</feature>
<dbReference type="SUPFAM" id="SSF52980">
    <property type="entry name" value="Restriction endonuclease-like"/>
    <property type="match status" value="1"/>
</dbReference>
<keyword evidence="18" id="KW-1185">Reference proteome</keyword>
<dbReference type="Gene3D" id="3.40.50.300">
    <property type="entry name" value="P-loop containing nucleotide triphosphate hydrolases"/>
    <property type="match status" value="4"/>
</dbReference>
<dbReference type="Gene3D" id="1.10.486.10">
    <property type="entry name" value="PCRA, domain 4"/>
    <property type="match status" value="1"/>
</dbReference>
<evidence type="ECO:0000256" key="9">
    <source>
        <dbReference type="ARBA" id="ARBA00023204"/>
    </source>
</evidence>
<dbReference type="EMBL" id="JBHRZH010000015">
    <property type="protein sequence ID" value="MFC3762563.1"/>
    <property type="molecule type" value="Genomic_DNA"/>
</dbReference>
<keyword evidence="6" id="KW-0269">Exonuclease</keyword>
<comment type="catalytic activity">
    <reaction evidence="11">
        <text>Couples ATP hydrolysis with the unwinding of duplex DNA by translocating in the 3'-5' direction.</text>
        <dbReference type="EC" id="5.6.2.4"/>
    </reaction>
</comment>
<dbReference type="PANTHER" id="PTHR11070:SF23">
    <property type="entry name" value="RECBCD ENZYME SUBUNIT RECB"/>
    <property type="match status" value="1"/>
</dbReference>
<evidence type="ECO:0000256" key="4">
    <source>
        <dbReference type="ARBA" id="ARBA00022801"/>
    </source>
</evidence>
<evidence type="ECO:0000259" key="15">
    <source>
        <dbReference type="PROSITE" id="PS51198"/>
    </source>
</evidence>
<evidence type="ECO:0000256" key="6">
    <source>
        <dbReference type="ARBA" id="ARBA00022839"/>
    </source>
</evidence>
<keyword evidence="10" id="KW-0413">Isomerase</keyword>
<reference evidence="18" key="1">
    <citation type="journal article" date="2019" name="Int. J. Syst. Evol. Microbiol.">
        <title>The Global Catalogue of Microorganisms (GCM) 10K type strain sequencing project: providing services to taxonomists for standard genome sequencing and annotation.</title>
        <authorList>
            <consortium name="The Broad Institute Genomics Platform"/>
            <consortium name="The Broad Institute Genome Sequencing Center for Infectious Disease"/>
            <person name="Wu L."/>
            <person name="Ma J."/>
        </authorList>
    </citation>
    <scope>NUCLEOTIDE SEQUENCE [LARGE SCALE GENOMIC DNA]</scope>
    <source>
        <strain evidence="18">CGMCC 4.7241</strain>
    </source>
</reference>
<gene>
    <name evidence="17" type="ORF">ACFOUW_17100</name>
</gene>
<feature type="domain" description="UvrD-like helicase C-terminal" evidence="16">
    <location>
        <begin position="452"/>
        <end position="751"/>
    </location>
</feature>
<sequence length="1097" mass="119257">MAEQLADQAVRERIATDLGSTLFVEAGAGSGKTTVLVERIVALVVHAGISVEHIAAVTFTEKAAAELRDRIRVGLEELAGEEGIVGARAEAALDDLDGAAIGTLHSFAGRILAEHPIEAGLPPLVQVVDEVGAQVGFERRWHDLRVALLDDAELAPTLRLVLAVGIDLERHLRPLARDFDANWDLVDEHIVRLGEPGPVPDPSLAELRERAEAVLAMGGRRADVDDKLAQRLTRLRTWIADVDAAEQSLDRFVLLGAVPDSGYYGARRNWPGTDLAILREALANLRTAAFAQRAHVLDAALRRVAYRIAVHTVLAATERRTSGRLTFHDLLVLARTVLRDPVHGARVRTTLQERYQRILLDEFQDTDPIQIELAVRIAAGADGDAADWREVAVPAGALFVVGDPKQSIYRFRRADIGAFLAARTRLGGVLDLTTNFRATPDLLGWINTVFGQLIQPTADSQPEYVGLDPDPSRPPWDGAGPAVLAVGPDPHPVQTSADRVRELEAADVASTILRAVAEGWQVDDRADGSWQRRPLRLGDVTILVPTRTSIGALESAFDQAGIPFRTDATSLVYSSREVRDLMLAARALADPTDQLALVSTLRSTLFGCGDDDLWRWKEAGGRWSIFAPPPEEVPPDDPVRESMAWLRSAALARPQLAPVELLDRIVRDRHQLELAVDADGLGRPRHRERWRRIRYVLDQARAWSEAEHGTLREYLAWAARQAEESARVSEPVLPESDEDAVRIMTIHAAKGLQFPMVIVSGLGARWPNTTARALWSTNGYQLRVTRYTETAGYAEAAAAERELEHAEDLRLLYVACTRAESRLVVSLHRSARRYPARDQVSLSLAELLASASASTGQQTWTCAGDLSAVPPLPSVVAAAPVPFPTWTEWQVEHARAVAQATLPAAVSATDVAHGRAPVELPSVAIAGLAKQPRDLELPPWAKGRYGTAVGRAVHAVLQTVSLATGDGLEPIAESLSQAEGVGEHSAVVAAMSRSALASPVIGRAATREHWKETYVGTIIDDVLVEGYVDLLYREDDGRLVIVDYKTDAAPTEETVRAYATQLSLYARAIHDATGSPADCVLLFCSVDAGATELWLPL</sequence>
<evidence type="ECO:0000256" key="2">
    <source>
        <dbReference type="ARBA" id="ARBA00022741"/>
    </source>
</evidence>
<dbReference type="PROSITE" id="PS51217">
    <property type="entry name" value="UVRD_HELICASE_CTER"/>
    <property type="match status" value="1"/>
</dbReference>
<dbReference type="InterPro" id="IPR000212">
    <property type="entry name" value="DNA_helicase_UvrD/REP"/>
</dbReference>
<evidence type="ECO:0000256" key="11">
    <source>
        <dbReference type="ARBA" id="ARBA00034617"/>
    </source>
</evidence>
<protein>
    <recommendedName>
        <fullName evidence="12">DNA 3'-5' helicase</fullName>
        <ecNumber evidence="12">5.6.2.4</ecNumber>
    </recommendedName>
</protein>
<dbReference type="PANTHER" id="PTHR11070">
    <property type="entry name" value="UVRD / RECB / PCRA DNA HELICASE FAMILY MEMBER"/>
    <property type="match status" value="1"/>
</dbReference>
<dbReference type="InterPro" id="IPR014016">
    <property type="entry name" value="UvrD-like_ATP-bd"/>
</dbReference>
<comment type="catalytic activity">
    <reaction evidence="13">
        <text>ATP + H2O = ADP + phosphate + H(+)</text>
        <dbReference type="Rhea" id="RHEA:13065"/>
        <dbReference type="ChEBI" id="CHEBI:15377"/>
        <dbReference type="ChEBI" id="CHEBI:15378"/>
        <dbReference type="ChEBI" id="CHEBI:30616"/>
        <dbReference type="ChEBI" id="CHEBI:43474"/>
        <dbReference type="ChEBI" id="CHEBI:456216"/>
        <dbReference type="EC" id="5.6.2.4"/>
    </reaction>
</comment>
<dbReference type="SUPFAM" id="SSF52540">
    <property type="entry name" value="P-loop containing nucleoside triphosphate hydrolases"/>
    <property type="match status" value="1"/>
</dbReference>
<evidence type="ECO:0000256" key="10">
    <source>
        <dbReference type="ARBA" id="ARBA00023235"/>
    </source>
</evidence>
<dbReference type="Pfam" id="PF00580">
    <property type="entry name" value="UvrD-helicase"/>
    <property type="match status" value="1"/>
</dbReference>
<evidence type="ECO:0000313" key="17">
    <source>
        <dbReference type="EMBL" id="MFC3762563.1"/>
    </source>
</evidence>
<keyword evidence="9" id="KW-0234">DNA repair</keyword>
<accession>A0ABV7YEJ9</accession>
<evidence type="ECO:0000256" key="8">
    <source>
        <dbReference type="ARBA" id="ARBA00023125"/>
    </source>
</evidence>
<keyword evidence="1" id="KW-0540">Nuclease</keyword>
<dbReference type="Proteomes" id="UP001595699">
    <property type="component" value="Unassembled WGS sequence"/>
</dbReference>
<keyword evidence="2 14" id="KW-0547">Nucleotide-binding</keyword>
<dbReference type="PROSITE" id="PS51198">
    <property type="entry name" value="UVRD_HELICASE_ATP_BIND"/>
    <property type="match status" value="1"/>
</dbReference>
<comment type="caution">
    <text evidence="17">The sequence shown here is derived from an EMBL/GenBank/DDBJ whole genome shotgun (WGS) entry which is preliminary data.</text>
</comment>
<dbReference type="Gene3D" id="3.90.320.10">
    <property type="match status" value="1"/>
</dbReference>
<evidence type="ECO:0000256" key="14">
    <source>
        <dbReference type="PROSITE-ProRule" id="PRU00560"/>
    </source>
</evidence>
<evidence type="ECO:0000256" key="3">
    <source>
        <dbReference type="ARBA" id="ARBA00022763"/>
    </source>
</evidence>
<evidence type="ECO:0000313" key="18">
    <source>
        <dbReference type="Proteomes" id="UP001595699"/>
    </source>
</evidence>
<dbReference type="Pfam" id="PF12705">
    <property type="entry name" value="PDDEXK_1"/>
    <property type="match status" value="1"/>
</dbReference>
<dbReference type="InterPro" id="IPR027417">
    <property type="entry name" value="P-loop_NTPase"/>
</dbReference>
<proteinExistence type="predicted"/>